<keyword evidence="10" id="KW-0275">Fatty acid biosynthesis</keyword>
<dbReference type="Proteomes" id="UP001596139">
    <property type="component" value="Unassembled WGS sequence"/>
</dbReference>
<sequence>MTIAPAHHDGERGQTAWSDAQLLYALEEVVEKELNRHLAIAKEWMPHEYVPWSDGRNFDGVMGGEPWAPEQSKVSDIGRIALIVNLLTEDNLPSYHHEIATLFGRDGAWGTWVHRWTAEEGRHGIVMRDYLLTSRAVDPVQLERFRMAHMSEGFESDNNHSMLHSVAYVAFQELATRISHRNTGLHSGDPVCDRMLARIATDENLHMLFYRNLLAAAFELAPDQTMSAVRDVVVNFRMPGHSMPGFERSAARMAIGGIYNLRIHHDDVIQPVLRFLKVLEIGGLGPEGLKAQEELGLFMGGLDDQARKFDERLAAREARKAARQG</sequence>
<evidence type="ECO:0000256" key="8">
    <source>
        <dbReference type="ARBA" id="ARBA00023004"/>
    </source>
</evidence>
<keyword evidence="12" id="KW-1185">Reference proteome</keyword>
<keyword evidence="5" id="KW-0479">Metal-binding</keyword>
<evidence type="ECO:0000256" key="5">
    <source>
        <dbReference type="ARBA" id="ARBA00022723"/>
    </source>
</evidence>
<organism evidence="11 12">
    <name type="scientific">Streptomyces ochraceiscleroticus</name>
    <dbReference type="NCBI Taxonomy" id="47761"/>
    <lineage>
        <taxon>Bacteria</taxon>
        <taxon>Bacillati</taxon>
        <taxon>Actinomycetota</taxon>
        <taxon>Actinomycetes</taxon>
        <taxon>Kitasatosporales</taxon>
        <taxon>Streptomycetaceae</taxon>
        <taxon>Streptomyces</taxon>
    </lineage>
</organism>
<evidence type="ECO:0000256" key="7">
    <source>
        <dbReference type="ARBA" id="ARBA00023002"/>
    </source>
</evidence>
<comment type="caution">
    <text evidence="11">The sequence shown here is derived from an EMBL/GenBank/DDBJ whole genome shotgun (WGS) entry which is preliminary data.</text>
</comment>
<keyword evidence="4" id="KW-0444">Lipid biosynthesis</keyword>
<evidence type="ECO:0000313" key="12">
    <source>
        <dbReference type="Proteomes" id="UP001596139"/>
    </source>
</evidence>
<gene>
    <name evidence="11" type="ORF">ACFP4F_04620</name>
</gene>
<keyword evidence="7" id="KW-0560">Oxidoreductase</keyword>
<dbReference type="EMBL" id="JBHSPX010000002">
    <property type="protein sequence ID" value="MFC6061825.1"/>
    <property type="molecule type" value="Genomic_DNA"/>
</dbReference>
<protein>
    <submittedName>
        <fullName evidence="11">Acyl-ACP desaturase</fullName>
    </submittedName>
</protein>
<comment type="subunit">
    <text evidence="3">Homodimer.</text>
</comment>
<dbReference type="Pfam" id="PF03405">
    <property type="entry name" value="FA_desaturase_2"/>
    <property type="match status" value="1"/>
</dbReference>
<dbReference type="InterPro" id="IPR012348">
    <property type="entry name" value="RNR-like"/>
</dbReference>
<evidence type="ECO:0000256" key="6">
    <source>
        <dbReference type="ARBA" id="ARBA00022832"/>
    </source>
</evidence>
<dbReference type="RefSeq" id="WP_031062157.1">
    <property type="nucleotide sequence ID" value="NZ_JBHSPX010000002.1"/>
</dbReference>
<keyword evidence="8" id="KW-0408">Iron</keyword>
<reference evidence="12" key="1">
    <citation type="journal article" date="2019" name="Int. J. Syst. Evol. Microbiol.">
        <title>The Global Catalogue of Microorganisms (GCM) 10K type strain sequencing project: providing services to taxonomists for standard genome sequencing and annotation.</title>
        <authorList>
            <consortium name="The Broad Institute Genomics Platform"/>
            <consortium name="The Broad Institute Genome Sequencing Center for Infectious Disease"/>
            <person name="Wu L."/>
            <person name="Ma J."/>
        </authorList>
    </citation>
    <scope>NUCLEOTIDE SEQUENCE [LARGE SCALE GENOMIC DNA]</scope>
    <source>
        <strain evidence="12">CGMCC 1.15180</strain>
    </source>
</reference>
<dbReference type="SUPFAM" id="SSF47240">
    <property type="entry name" value="Ferritin-like"/>
    <property type="match status" value="1"/>
</dbReference>
<dbReference type="CDD" id="cd01050">
    <property type="entry name" value="Acyl_ACP_Desat"/>
    <property type="match status" value="1"/>
</dbReference>
<name>A0ABW1MDK5_9ACTN</name>
<dbReference type="Gene3D" id="1.10.620.20">
    <property type="entry name" value="Ribonucleotide Reductase, subunit A"/>
    <property type="match status" value="1"/>
</dbReference>
<evidence type="ECO:0000256" key="9">
    <source>
        <dbReference type="ARBA" id="ARBA00023098"/>
    </source>
</evidence>
<evidence type="ECO:0000256" key="1">
    <source>
        <dbReference type="ARBA" id="ARBA00001954"/>
    </source>
</evidence>
<evidence type="ECO:0000313" key="11">
    <source>
        <dbReference type="EMBL" id="MFC6061825.1"/>
    </source>
</evidence>
<keyword evidence="6" id="KW-0276">Fatty acid metabolism</keyword>
<comment type="similarity">
    <text evidence="2">Belongs to the fatty acid desaturase type 2 family.</text>
</comment>
<dbReference type="PANTHER" id="PTHR31155">
    <property type="entry name" value="ACYL- ACYL-CARRIER-PROTEIN DESATURASE-RELATED"/>
    <property type="match status" value="1"/>
</dbReference>
<comment type="cofactor">
    <cofactor evidence="1">
        <name>Fe(2+)</name>
        <dbReference type="ChEBI" id="CHEBI:29033"/>
    </cofactor>
</comment>
<keyword evidence="9" id="KW-0443">Lipid metabolism</keyword>
<evidence type="ECO:0000256" key="3">
    <source>
        <dbReference type="ARBA" id="ARBA00011738"/>
    </source>
</evidence>
<dbReference type="PIRSF" id="PIRSF000346">
    <property type="entry name" value="Dlt9_acylACP_des"/>
    <property type="match status" value="1"/>
</dbReference>
<evidence type="ECO:0000256" key="10">
    <source>
        <dbReference type="ARBA" id="ARBA00023160"/>
    </source>
</evidence>
<dbReference type="InterPro" id="IPR009078">
    <property type="entry name" value="Ferritin-like_SF"/>
</dbReference>
<dbReference type="InterPro" id="IPR005067">
    <property type="entry name" value="Fatty_acid_desaturase-2"/>
</dbReference>
<proteinExistence type="inferred from homology"/>
<evidence type="ECO:0000256" key="2">
    <source>
        <dbReference type="ARBA" id="ARBA00008749"/>
    </source>
</evidence>
<dbReference type="PANTHER" id="PTHR31155:SF9">
    <property type="entry name" value="STEAROYL-[ACYL-CARRIER-PROTEIN] 9-DESATURASE 7, CHLOROPLASTIC"/>
    <property type="match status" value="1"/>
</dbReference>
<accession>A0ABW1MDK5</accession>
<evidence type="ECO:0000256" key="4">
    <source>
        <dbReference type="ARBA" id="ARBA00022516"/>
    </source>
</evidence>